<protein>
    <submittedName>
        <fullName evidence="1">Uncharacterized protein</fullName>
    </submittedName>
</protein>
<dbReference type="AlphaFoldDB" id="U6FG52"/>
<name>U6FG52_LACHE</name>
<reference evidence="1" key="1">
    <citation type="submission" date="2013-09" db="EMBL/GenBank/DDBJ databases">
        <title>Draft Genome Sequence of five Lactobacillus helveticus strains CIRM-BIA 101T, 103, 104, 951 and 953 isolated from milk product.</title>
        <authorList>
            <person name="Valence F."/>
            <person name="Chuat V."/>
            <person name="Ma L."/>
            <person name="Creno S."/>
            <person name="Falentin H."/>
            <person name="Lortal S."/>
            <person name="Bizet C."/>
            <person name="Clermont D."/>
            <person name="Loux V."/>
            <person name="Bouchier C."/>
            <person name="Cousin S."/>
        </authorList>
    </citation>
    <scope>NUCLEOTIDE SEQUENCE [LARGE SCALE GENOMIC DNA]</scope>
    <source>
        <strain evidence="1">CIRM-BIA 104</strain>
    </source>
</reference>
<comment type="caution">
    <text evidence="1">The sequence shown here is derived from an EMBL/GenBank/DDBJ whole genome shotgun (WGS) entry which is preliminary data.</text>
</comment>
<dbReference type="HOGENOM" id="CLU_3409554_0_0_9"/>
<accession>U6FG52</accession>
<dbReference type="EMBL" id="CBUL010000220">
    <property type="protein sequence ID" value="CDI61551.1"/>
    <property type="molecule type" value="Genomic_DNA"/>
</dbReference>
<sequence length="29" mass="3148">MAMINIRIDTEVATIDFPDIPVSGNQATN</sequence>
<organism evidence="1">
    <name type="scientific">Lactobacillus helveticus CIRM-BIA 104</name>
    <dbReference type="NCBI Taxonomy" id="1226333"/>
    <lineage>
        <taxon>Bacteria</taxon>
        <taxon>Bacillati</taxon>
        <taxon>Bacillota</taxon>
        <taxon>Bacilli</taxon>
        <taxon>Lactobacillales</taxon>
        <taxon>Lactobacillaceae</taxon>
        <taxon>Lactobacillus</taxon>
    </lineage>
</organism>
<gene>
    <name evidence="1" type="ORF">LHCIRMBIA104_02404</name>
</gene>
<dbReference type="Proteomes" id="UP000017247">
    <property type="component" value="Unassembled WGS sequence"/>
</dbReference>
<evidence type="ECO:0000313" key="1">
    <source>
        <dbReference type="EMBL" id="CDI61551.1"/>
    </source>
</evidence>
<proteinExistence type="predicted"/>